<name>A0A1I2WVN8_9ACTN</name>
<gene>
    <name evidence="1" type="ORF">FHR37_003978</name>
    <name evidence="2" type="ORF">SAMN05421678_11198</name>
</gene>
<dbReference type="PANTHER" id="PTHR20883:SF46">
    <property type="entry name" value="PHYTANOYL-COA HYDROXYLASE"/>
    <property type="match status" value="1"/>
</dbReference>
<dbReference type="PANTHER" id="PTHR20883">
    <property type="entry name" value="PHYTANOYL-COA DIOXYGENASE DOMAIN CONTAINING 1"/>
    <property type="match status" value="1"/>
</dbReference>
<protein>
    <submittedName>
        <fullName evidence="1">Ectoine hydroxylase-related dioxygenase (Phytanoyl-CoA dioxygenase family)</fullName>
    </submittedName>
    <submittedName>
        <fullName evidence="2">Ectoine hydroxylase-related dioxygenase, phytanoyl-CoA dioxygenase (PhyH) family</fullName>
    </submittedName>
</protein>
<dbReference type="GO" id="GO:0005506">
    <property type="term" value="F:iron ion binding"/>
    <property type="evidence" value="ECO:0007669"/>
    <property type="project" value="UniProtKB-ARBA"/>
</dbReference>
<dbReference type="OrthoDB" id="9796766at2"/>
<reference evidence="1 4" key="2">
    <citation type="submission" date="2020-07" db="EMBL/GenBank/DDBJ databases">
        <title>Sequencing the genomes of 1000 actinobacteria strains.</title>
        <authorList>
            <person name="Klenk H.-P."/>
        </authorList>
    </citation>
    <scope>NUCLEOTIDE SEQUENCE [LARGE SCALE GENOMIC DNA]</scope>
    <source>
        <strain evidence="1 4">DSM 45117</strain>
    </source>
</reference>
<evidence type="ECO:0000313" key="4">
    <source>
        <dbReference type="Proteomes" id="UP000533017"/>
    </source>
</evidence>
<dbReference type="Gene3D" id="2.60.120.620">
    <property type="entry name" value="q2cbj1_9rhob like domain"/>
    <property type="match status" value="1"/>
</dbReference>
<dbReference type="RefSeq" id="WP_092885286.1">
    <property type="nucleotide sequence ID" value="NZ_FOOI01000011.1"/>
</dbReference>
<dbReference type="GO" id="GO:0016706">
    <property type="term" value="F:2-oxoglutarate-dependent dioxygenase activity"/>
    <property type="evidence" value="ECO:0007669"/>
    <property type="project" value="UniProtKB-ARBA"/>
</dbReference>
<dbReference type="EMBL" id="JACBZA010000001">
    <property type="protein sequence ID" value="NYH85127.1"/>
    <property type="molecule type" value="Genomic_DNA"/>
</dbReference>
<keyword evidence="2" id="KW-0223">Dioxygenase</keyword>
<reference evidence="2 3" key="1">
    <citation type="submission" date="2016-10" db="EMBL/GenBank/DDBJ databases">
        <authorList>
            <person name="de Groot N.N."/>
        </authorList>
    </citation>
    <scope>NUCLEOTIDE SEQUENCE [LARGE SCALE GENOMIC DNA]</scope>
    <source>
        <strain evidence="2 3">CPCC 202808</strain>
    </source>
</reference>
<dbReference type="AlphaFoldDB" id="A0A1I2WVN8"/>
<dbReference type="STRING" id="504797.SAMN05421678_11198"/>
<dbReference type="Proteomes" id="UP000533017">
    <property type="component" value="Unassembled WGS sequence"/>
</dbReference>
<evidence type="ECO:0000313" key="2">
    <source>
        <dbReference type="EMBL" id="SFH04777.1"/>
    </source>
</evidence>
<evidence type="ECO:0000313" key="3">
    <source>
        <dbReference type="Proteomes" id="UP000199052"/>
    </source>
</evidence>
<proteinExistence type="predicted"/>
<organism evidence="2 3">
    <name type="scientific">Actinopolymorpha cephalotaxi</name>
    <dbReference type="NCBI Taxonomy" id="504797"/>
    <lineage>
        <taxon>Bacteria</taxon>
        <taxon>Bacillati</taxon>
        <taxon>Actinomycetota</taxon>
        <taxon>Actinomycetes</taxon>
        <taxon>Propionibacteriales</taxon>
        <taxon>Actinopolymorphaceae</taxon>
        <taxon>Actinopolymorpha</taxon>
    </lineage>
</organism>
<keyword evidence="4" id="KW-1185">Reference proteome</keyword>
<evidence type="ECO:0000313" key="1">
    <source>
        <dbReference type="EMBL" id="NYH85127.1"/>
    </source>
</evidence>
<dbReference type="EMBL" id="FOOI01000011">
    <property type="protein sequence ID" value="SFH04777.1"/>
    <property type="molecule type" value="Genomic_DNA"/>
</dbReference>
<dbReference type="Pfam" id="PF05721">
    <property type="entry name" value="PhyH"/>
    <property type="match status" value="1"/>
</dbReference>
<sequence>MSTAEATVSLNADQIAAFHRDGFLSLPALTSPDEVALLREVYDRLFASTGDTFRAGDHLGLATPDEDGRETLPQILNPETYAPELLDTQARVNALAVAGQLLGPDVTRAGDHAIMKPAGHGAPTPWHQDEAYWHPGYDHQAVSFWMPLQDTTVEMGCMQFVPGSHALDVRPHRLANPDAHALELEPAEAEAADGRAVACPLPAGGVTIHHCRTVHYAGPNRSGVPRRAYIMGFQVAPTPVETPHDYYWQRPEWYASEQA</sequence>
<dbReference type="SUPFAM" id="SSF51197">
    <property type="entry name" value="Clavaminate synthase-like"/>
    <property type="match status" value="1"/>
</dbReference>
<dbReference type="Proteomes" id="UP000199052">
    <property type="component" value="Unassembled WGS sequence"/>
</dbReference>
<keyword evidence="2" id="KW-0560">Oxidoreductase</keyword>
<dbReference type="InterPro" id="IPR008775">
    <property type="entry name" value="Phytyl_CoA_dOase-like"/>
</dbReference>
<accession>A0A1I2WVN8</accession>